<dbReference type="Pfam" id="PF17769">
    <property type="entry name" value="PurK_C"/>
    <property type="match status" value="1"/>
</dbReference>
<dbReference type="GO" id="GO:0005524">
    <property type="term" value="F:ATP binding"/>
    <property type="evidence" value="ECO:0007669"/>
    <property type="project" value="UniProtKB-UniRule"/>
</dbReference>
<dbReference type="Gene3D" id="3.40.50.20">
    <property type="match status" value="1"/>
</dbReference>
<gene>
    <name evidence="5 6" type="primary">purK</name>
    <name evidence="8" type="ORF">HBA54_07705</name>
</gene>
<dbReference type="RefSeq" id="WP_167223129.1">
    <property type="nucleotide sequence ID" value="NZ_JAAQPH010000005.1"/>
</dbReference>
<feature type="binding site" evidence="5">
    <location>
        <position position="110"/>
    </location>
    <ligand>
        <name>ATP</name>
        <dbReference type="ChEBI" id="CHEBI:30616"/>
    </ligand>
</feature>
<dbReference type="SUPFAM" id="SSF56059">
    <property type="entry name" value="Glutathione synthetase ATP-binding domain-like"/>
    <property type="match status" value="1"/>
</dbReference>
<comment type="similarity">
    <text evidence="5 6">Belongs to the PurK/PurT family.</text>
</comment>
<keyword evidence="2 5" id="KW-0547">Nucleotide-binding</keyword>
<protein>
    <recommendedName>
        <fullName evidence="5 6">N5-carboxyaminoimidazole ribonucleotide synthase</fullName>
        <shortName evidence="5 6">N5-CAIR synthase</shortName>
        <ecNumber evidence="5 6">6.3.4.18</ecNumber>
    </recommendedName>
    <alternativeName>
        <fullName evidence="5 6">5-(carboxyamino)imidazole ribonucleotide synthetase</fullName>
    </alternativeName>
</protein>
<comment type="pathway">
    <text evidence="5 6">Purine metabolism; IMP biosynthesis via de novo pathway; 5-amino-1-(5-phospho-D-ribosyl)imidazole-4-carboxylate from 5-amino-1-(5-phospho-D-ribosyl)imidazole (N5-CAIR route): step 1/2.</text>
</comment>
<comment type="subunit">
    <text evidence="5 6">Homodimer.</text>
</comment>
<dbReference type="NCBIfam" id="NF004675">
    <property type="entry name" value="PRK06019.1-1"/>
    <property type="match status" value="1"/>
</dbReference>
<evidence type="ECO:0000256" key="1">
    <source>
        <dbReference type="ARBA" id="ARBA00022598"/>
    </source>
</evidence>
<evidence type="ECO:0000313" key="9">
    <source>
        <dbReference type="Proteomes" id="UP000761264"/>
    </source>
</evidence>
<evidence type="ECO:0000256" key="5">
    <source>
        <dbReference type="HAMAP-Rule" id="MF_01928"/>
    </source>
</evidence>
<dbReference type="NCBIfam" id="TIGR01161">
    <property type="entry name" value="purK"/>
    <property type="match status" value="1"/>
</dbReference>
<comment type="function">
    <text evidence="5">Catalyzes the ATP-dependent conversion of 5-aminoimidazole ribonucleotide (AIR) and HCO(3)(-) to N5-carboxyaminoimidazole ribonucleotide (N5-CAIR).</text>
</comment>
<evidence type="ECO:0000313" key="8">
    <source>
        <dbReference type="EMBL" id="NIA68476.1"/>
    </source>
</evidence>
<evidence type="ECO:0000259" key="7">
    <source>
        <dbReference type="PROSITE" id="PS50975"/>
    </source>
</evidence>
<accession>A0A967C214</accession>
<dbReference type="GO" id="GO:0004638">
    <property type="term" value="F:phosphoribosylaminoimidazole carboxylase activity"/>
    <property type="evidence" value="ECO:0007669"/>
    <property type="project" value="InterPro"/>
</dbReference>
<dbReference type="PANTHER" id="PTHR11609">
    <property type="entry name" value="PURINE BIOSYNTHESIS PROTEIN 6/7, PUR6/7"/>
    <property type="match status" value="1"/>
</dbReference>
<proteinExistence type="inferred from homology"/>
<dbReference type="Gene3D" id="3.30.1490.20">
    <property type="entry name" value="ATP-grasp fold, A domain"/>
    <property type="match status" value="1"/>
</dbReference>
<sequence length="364" mass="39262">MPDLDGPLAPGGSIGILGSGQLGRMAALAAARLGYRCHAYGPDENAPANQVCDAATVAAYDDREALTRFAGAVDVVTFEFENIPLATVELLEGLVPLRPGTKVLSICQHRQREKDFCRSVSVPTADYRPANDLAGLKQAVAEIGTPCILKSAELGYDGKGQVRIEADSDLDAAWAAMRGHAAEAAGIVEALVQFRMEISVIVARGSDGTMRTYVPVENRHRDHILDETIVPANLPQDVSDRAEAIARHLAQEMALVGLLAVEMFVTHDGKVLVNEMAPRPHNSGHWSIDACITSQFEQFIRAVAGLPLGSTERLCDAVMKNLLGDEVADWRKILADPGNKLHLYGKAAPRPGRKMGHVTRLIRR</sequence>
<feature type="binding site" evidence="5">
    <location>
        <begin position="274"/>
        <end position="275"/>
    </location>
    <ligand>
        <name>ATP</name>
        <dbReference type="ChEBI" id="CHEBI:30616"/>
    </ligand>
</feature>
<dbReference type="InterPro" id="IPR016185">
    <property type="entry name" value="PreATP-grasp_dom_sf"/>
</dbReference>
<reference evidence="8" key="1">
    <citation type="submission" date="2020-03" db="EMBL/GenBank/DDBJ databases">
        <title>Genome of Pelagibius litoralis DSM 21314T.</title>
        <authorList>
            <person name="Wang G."/>
        </authorList>
    </citation>
    <scope>NUCLEOTIDE SEQUENCE</scope>
    <source>
        <strain evidence="8">DSM 21314</strain>
    </source>
</reference>
<keyword evidence="3 5" id="KW-0658">Purine biosynthesis</keyword>
<dbReference type="InterPro" id="IPR011761">
    <property type="entry name" value="ATP-grasp"/>
</dbReference>
<feature type="binding site" evidence="5">
    <location>
        <position position="150"/>
    </location>
    <ligand>
        <name>ATP</name>
        <dbReference type="ChEBI" id="CHEBI:30616"/>
    </ligand>
</feature>
<dbReference type="Pfam" id="PF02222">
    <property type="entry name" value="ATP-grasp"/>
    <property type="match status" value="1"/>
</dbReference>
<feature type="binding site" evidence="5">
    <location>
        <position position="197"/>
    </location>
    <ligand>
        <name>ATP</name>
        <dbReference type="ChEBI" id="CHEBI:30616"/>
    </ligand>
</feature>
<feature type="binding site" evidence="5">
    <location>
        <begin position="189"/>
        <end position="192"/>
    </location>
    <ligand>
        <name>ATP</name>
        <dbReference type="ChEBI" id="CHEBI:30616"/>
    </ligand>
</feature>
<dbReference type="PROSITE" id="PS50975">
    <property type="entry name" value="ATP_GRASP"/>
    <property type="match status" value="1"/>
</dbReference>
<dbReference type="InterPro" id="IPR003135">
    <property type="entry name" value="ATP-grasp_carboxylate-amine"/>
</dbReference>
<dbReference type="InterPro" id="IPR005875">
    <property type="entry name" value="PurK"/>
</dbReference>
<dbReference type="AlphaFoldDB" id="A0A967C214"/>
<dbReference type="EC" id="6.3.4.18" evidence="5 6"/>
<dbReference type="PANTHER" id="PTHR11609:SF5">
    <property type="entry name" value="PHOSPHORIBOSYLAMINOIMIDAZOLE CARBOXYLASE"/>
    <property type="match status" value="1"/>
</dbReference>
<dbReference type="Pfam" id="PF22660">
    <property type="entry name" value="RS_preATP-grasp-like"/>
    <property type="match status" value="1"/>
</dbReference>
<organism evidence="8 9">
    <name type="scientific">Pelagibius litoralis</name>
    <dbReference type="NCBI Taxonomy" id="374515"/>
    <lineage>
        <taxon>Bacteria</taxon>
        <taxon>Pseudomonadati</taxon>
        <taxon>Pseudomonadota</taxon>
        <taxon>Alphaproteobacteria</taxon>
        <taxon>Rhodospirillales</taxon>
        <taxon>Rhodovibrionaceae</taxon>
        <taxon>Pelagibius</taxon>
    </lineage>
</organism>
<dbReference type="FunFam" id="3.30.1490.20:FF:000015">
    <property type="entry name" value="N5-carboxyaminoimidazole ribonucleotide synthase"/>
    <property type="match status" value="1"/>
</dbReference>
<dbReference type="SUPFAM" id="SSF51246">
    <property type="entry name" value="Rudiment single hybrid motif"/>
    <property type="match status" value="1"/>
</dbReference>
<comment type="caution">
    <text evidence="8">The sequence shown here is derived from an EMBL/GenBank/DDBJ whole genome shotgun (WGS) entry which is preliminary data.</text>
</comment>
<dbReference type="Proteomes" id="UP000761264">
    <property type="component" value="Unassembled WGS sequence"/>
</dbReference>
<evidence type="ECO:0000256" key="3">
    <source>
        <dbReference type="ARBA" id="ARBA00022755"/>
    </source>
</evidence>
<comment type="function">
    <text evidence="6">Catalyzes the ATP-dependent conversion of 5-aminoimidazole ribonucleotide (AIR) and HCO(3)- to N5-carboxyaminoimidazole ribonucleotide (N5-CAIR).</text>
</comment>
<feature type="binding site" evidence="5">
    <location>
        <position position="220"/>
    </location>
    <ligand>
        <name>ATP</name>
        <dbReference type="ChEBI" id="CHEBI:30616"/>
    </ligand>
</feature>
<dbReference type="GO" id="GO:0006189">
    <property type="term" value="P:'de novo' IMP biosynthetic process"/>
    <property type="evidence" value="ECO:0007669"/>
    <property type="project" value="UniProtKB-UniRule"/>
</dbReference>
<name>A0A967C214_9PROT</name>
<dbReference type="HAMAP" id="MF_01928">
    <property type="entry name" value="PurK"/>
    <property type="match status" value="1"/>
</dbReference>
<dbReference type="SUPFAM" id="SSF52440">
    <property type="entry name" value="PreATP-grasp domain"/>
    <property type="match status" value="1"/>
</dbReference>
<keyword evidence="4 5" id="KW-0067">ATP-binding</keyword>
<keyword evidence="1 5" id="KW-0436">Ligase</keyword>
<feature type="binding site" evidence="5">
    <location>
        <begin position="155"/>
        <end position="161"/>
    </location>
    <ligand>
        <name>ATP</name>
        <dbReference type="ChEBI" id="CHEBI:30616"/>
    </ligand>
</feature>
<dbReference type="InterPro" id="IPR054350">
    <property type="entry name" value="PurT/PurK_preATP-grasp"/>
</dbReference>
<dbReference type="FunFam" id="3.30.470.20:FF:000029">
    <property type="entry name" value="N5-carboxyaminoimidazole ribonucleotide synthase"/>
    <property type="match status" value="1"/>
</dbReference>
<dbReference type="GO" id="GO:0046872">
    <property type="term" value="F:metal ion binding"/>
    <property type="evidence" value="ECO:0007669"/>
    <property type="project" value="InterPro"/>
</dbReference>
<dbReference type="GO" id="GO:0005829">
    <property type="term" value="C:cytosol"/>
    <property type="evidence" value="ECO:0007669"/>
    <property type="project" value="TreeGrafter"/>
</dbReference>
<evidence type="ECO:0000256" key="4">
    <source>
        <dbReference type="ARBA" id="ARBA00022840"/>
    </source>
</evidence>
<dbReference type="InterPro" id="IPR013815">
    <property type="entry name" value="ATP_grasp_subdomain_1"/>
</dbReference>
<dbReference type="EMBL" id="JAAQPH010000005">
    <property type="protein sequence ID" value="NIA68476.1"/>
    <property type="molecule type" value="Genomic_DNA"/>
</dbReference>
<evidence type="ECO:0000256" key="2">
    <source>
        <dbReference type="ARBA" id="ARBA00022741"/>
    </source>
</evidence>
<keyword evidence="9" id="KW-1185">Reference proteome</keyword>
<feature type="domain" description="ATP-grasp" evidence="7">
    <location>
        <begin position="114"/>
        <end position="304"/>
    </location>
</feature>
<dbReference type="NCBIfam" id="NF004679">
    <property type="entry name" value="PRK06019.1-5"/>
    <property type="match status" value="1"/>
</dbReference>
<dbReference type="NCBIfam" id="NF004676">
    <property type="entry name" value="PRK06019.1-2"/>
    <property type="match status" value="1"/>
</dbReference>
<evidence type="ECO:0000256" key="6">
    <source>
        <dbReference type="RuleBase" id="RU361200"/>
    </source>
</evidence>
<dbReference type="GO" id="GO:0034028">
    <property type="term" value="F:5-(carboxyamino)imidazole ribonucleotide synthase activity"/>
    <property type="evidence" value="ECO:0007669"/>
    <property type="project" value="UniProtKB-UniRule"/>
</dbReference>
<dbReference type="Gene3D" id="3.30.470.20">
    <property type="entry name" value="ATP-grasp fold, B domain"/>
    <property type="match status" value="1"/>
</dbReference>
<dbReference type="InterPro" id="IPR011054">
    <property type="entry name" value="Rudment_hybrid_motif"/>
</dbReference>
<dbReference type="InterPro" id="IPR040686">
    <property type="entry name" value="PurK_C"/>
</dbReference>
<comment type="catalytic activity">
    <reaction evidence="5 6">
        <text>5-amino-1-(5-phospho-beta-D-ribosyl)imidazole + hydrogencarbonate + ATP = 5-carboxyamino-1-(5-phospho-D-ribosyl)imidazole + ADP + phosphate + 2 H(+)</text>
        <dbReference type="Rhea" id="RHEA:19317"/>
        <dbReference type="ChEBI" id="CHEBI:15378"/>
        <dbReference type="ChEBI" id="CHEBI:17544"/>
        <dbReference type="ChEBI" id="CHEBI:30616"/>
        <dbReference type="ChEBI" id="CHEBI:43474"/>
        <dbReference type="ChEBI" id="CHEBI:58730"/>
        <dbReference type="ChEBI" id="CHEBI:137981"/>
        <dbReference type="ChEBI" id="CHEBI:456216"/>
        <dbReference type="EC" id="6.3.4.18"/>
    </reaction>
</comment>